<dbReference type="EMBL" id="CACRUH010000007">
    <property type="protein sequence ID" value="VYT66441.1"/>
    <property type="molecule type" value="Genomic_DNA"/>
</dbReference>
<evidence type="ECO:0000256" key="1">
    <source>
        <dbReference type="SAM" id="Phobius"/>
    </source>
</evidence>
<evidence type="ECO:0000313" key="2">
    <source>
        <dbReference type="EMBL" id="VYT66441.1"/>
    </source>
</evidence>
<accession>A0A6N2YHS4</accession>
<dbReference type="AlphaFoldDB" id="A0A6N2YHS4"/>
<proteinExistence type="predicted"/>
<gene>
    <name evidence="2" type="ORF">CHLFYP18_05258</name>
</gene>
<keyword evidence="1" id="KW-0812">Transmembrane</keyword>
<organism evidence="2">
    <name type="scientific">Hungatella hathewayi</name>
    <dbReference type="NCBI Taxonomy" id="154046"/>
    <lineage>
        <taxon>Bacteria</taxon>
        <taxon>Bacillati</taxon>
        <taxon>Bacillota</taxon>
        <taxon>Clostridia</taxon>
        <taxon>Lachnospirales</taxon>
        <taxon>Lachnospiraceae</taxon>
        <taxon>Hungatella</taxon>
    </lineage>
</organism>
<keyword evidence="1" id="KW-0472">Membrane</keyword>
<reference evidence="2" key="1">
    <citation type="submission" date="2019-11" db="EMBL/GenBank/DDBJ databases">
        <authorList>
            <person name="Feng L."/>
        </authorList>
    </citation>
    <scope>NUCLEOTIDE SEQUENCE</scope>
    <source>
        <strain evidence="2">ChathewayiLFYP18</strain>
    </source>
</reference>
<name>A0A6N2YHS4_9FIRM</name>
<protein>
    <submittedName>
        <fullName evidence="2">Uncharacterized protein</fullName>
    </submittedName>
</protein>
<feature type="transmembrane region" description="Helical" evidence="1">
    <location>
        <begin position="12"/>
        <end position="37"/>
    </location>
</feature>
<sequence>MKKWLSDAIQDAVLLVLIGICIGGGVELGFTAVMAMIL</sequence>
<keyword evidence="1" id="KW-1133">Transmembrane helix</keyword>